<organism evidence="2 3">
    <name type="scientific">Candidatus Pseudothioglobus singularis PS1</name>
    <dbReference type="NCBI Taxonomy" id="1125411"/>
    <lineage>
        <taxon>Bacteria</taxon>
        <taxon>Pseudomonadati</taxon>
        <taxon>Pseudomonadota</taxon>
        <taxon>Gammaproteobacteria</taxon>
        <taxon>Candidatus Pseudothioglobaceae</taxon>
        <taxon>Candidatus Pseudothioglobus</taxon>
    </lineage>
</organism>
<dbReference type="AlphaFoldDB" id="A0A0M4LR67"/>
<dbReference type="OrthoDB" id="9925580at2"/>
<reference evidence="2 3" key="1">
    <citation type="journal article" date="2015" name="Genome Announc.">
        <title>Genome Sequence of 'Candidatus Thioglobus singularis' Strain PS1, a Mixotroph from the SUP05 Clade of Marine Gammaproteobacteria.</title>
        <authorList>
            <person name="Marshall K.T."/>
            <person name="Morris R.M."/>
        </authorList>
    </citation>
    <scope>NUCLEOTIDE SEQUENCE [LARGE SCALE GENOMIC DNA]</scope>
    <source>
        <strain evidence="2 3">PS1</strain>
    </source>
</reference>
<name>A0A0M4LR67_9GAMM</name>
<evidence type="ECO:0000313" key="3">
    <source>
        <dbReference type="Proteomes" id="UP000068905"/>
    </source>
</evidence>
<feature type="chain" id="PRO_5005797819" description="DUF3108 domain-containing protein" evidence="1">
    <location>
        <begin position="19"/>
        <end position="229"/>
    </location>
</feature>
<evidence type="ECO:0000313" key="2">
    <source>
        <dbReference type="EMBL" id="ALE02622.1"/>
    </source>
</evidence>
<accession>A0A0M4LR67</accession>
<feature type="signal peptide" evidence="1">
    <location>
        <begin position="1"/>
        <end position="18"/>
    </location>
</feature>
<protein>
    <recommendedName>
        <fullName evidence="4">DUF3108 domain-containing protein</fullName>
    </recommendedName>
</protein>
<dbReference type="KEGG" id="tsn:W908_02025"/>
<evidence type="ECO:0000256" key="1">
    <source>
        <dbReference type="SAM" id="SignalP"/>
    </source>
</evidence>
<dbReference type="STRING" id="1125411.W908_02025"/>
<sequence length="229" mass="26069">MKKIALLFLSLIFTNSLALSPYIGSYQLYADTKMGNLQIGSAVLNLEMNDSEFTFTTEAKTESLWKALYDYSRSEKSTGNETDGQVINKYFSVVEKLKDEVKKDYEITIVTDKNYALSSTGEEFEIKPGLLVDPLSVYLALSNDMLNNPSQPEFTYQVVDQDGVKYLKFIVDGQETVTINNRDIETVRVNCEELELTLNLSVEDNFQPVRIYKVNGKTEFTMLLIEFMS</sequence>
<dbReference type="RefSeq" id="WP_053819713.1">
    <property type="nucleotide sequence ID" value="NZ_CP006911.1"/>
</dbReference>
<gene>
    <name evidence="2" type="ORF">W908_02025</name>
</gene>
<keyword evidence="3" id="KW-1185">Reference proteome</keyword>
<dbReference type="EMBL" id="CP006911">
    <property type="protein sequence ID" value="ALE02622.1"/>
    <property type="molecule type" value="Genomic_DNA"/>
</dbReference>
<evidence type="ECO:0008006" key="4">
    <source>
        <dbReference type="Google" id="ProtNLM"/>
    </source>
</evidence>
<keyword evidence="1" id="KW-0732">Signal</keyword>
<proteinExistence type="predicted"/>
<dbReference type="Proteomes" id="UP000068905">
    <property type="component" value="Chromosome"/>
</dbReference>